<dbReference type="GO" id="GO:0015483">
    <property type="term" value="F:long-chain fatty acid transporting porin activity"/>
    <property type="evidence" value="ECO:0007669"/>
    <property type="project" value="TreeGrafter"/>
</dbReference>
<dbReference type="RefSeq" id="WP_015782643.1">
    <property type="nucleotide sequence ID" value="NZ_CP082870.1"/>
</dbReference>
<sequence length="538" mass="60644">MKKINHILLLGAFLFVANVQAQNYTDALRYSTEELTGTARFKAMSGAFGALGGDPSAINVNPAASSIFSSSEISFSLNNNNQKREITFLNRNTKMTNNDFNLNQFGVVFLLPDASATFKKVSFGFNYQLAKTFDNDKFSYSAYNNKGLDNYFLYYATKGNNGNPFSYGTFSGGPDRITGTEGNQRDVGEFYAKLGKTEGYAAQMAYLGMMAQLITPTATSTTNIAYNPSGDNRERLQTYRIDRSGYVNKYNFNFASQLGDFIGLGLNLNVHNINEKALYSAKDDNFQGTNPFLRYANHKQYINTTGDGFSLQLGAIIKITDDLRLGMSYQSPTWYRMKEEYRQVLYGTVGVATRTFDSDVELINRYGDEIWYEREYKFRTPSAWTGSLAYIIKKRAILSVDYTYRAYNNLKFRSSNMEGENNIIQNDLGDTSTLRVGGEFRIPFKMFKNEPASTNYISLRGGYRYEQSPYRKKVATVGDLTGYSFGAGVTLGGIRLDASYDIAKQTNLYQMYETILTDNAQIKSTYGNFLFTFTAQLF</sequence>
<comment type="similarity">
    <text evidence="2">Belongs to the OmpP1/FadL family.</text>
</comment>
<feature type="signal peptide" evidence="8">
    <location>
        <begin position="1"/>
        <end position="21"/>
    </location>
</feature>
<dbReference type="EMBL" id="CP110230">
    <property type="protein sequence ID" value="UZD41581.1"/>
    <property type="molecule type" value="Genomic_DNA"/>
</dbReference>
<feature type="chain" id="PRO_5016095413" evidence="8">
    <location>
        <begin position="22"/>
        <end position="538"/>
    </location>
</feature>
<evidence type="ECO:0000256" key="8">
    <source>
        <dbReference type="SAM" id="SignalP"/>
    </source>
</evidence>
<keyword evidence="4" id="KW-0812">Transmembrane</keyword>
<dbReference type="SUPFAM" id="SSF56935">
    <property type="entry name" value="Porins"/>
    <property type="match status" value="1"/>
</dbReference>
<keyword evidence="7" id="KW-0998">Cell outer membrane</keyword>
<evidence type="ECO:0000313" key="10">
    <source>
        <dbReference type="EMBL" id="UZD41581.1"/>
    </source>
</evidence>
<accession>A0A2X2SP28</accession>
<dbReference type="AlphaFoldDB" id="A0A2X2SP28"/>
<proteinExistence type="inferred from homology"/>
<dbReference type="Proteomes" id="UP001163262">
    <property type="component" value="Chromosome"/>
</dbReference>
<dbReference type="EMBL" id="UAVS01000007">
    <property type="protein sequence ID" value="SQA94866.1"/>
    <property type="molecule type" value="Genomic_DNA"/>
</dbReference>
<evidence type="ECO:0000256" key="5">
    <source>
        <dbReference type="ARBA" id="ARBA00022729"/>
    </source>
</evidence>
<evidence type="ECO:0000256" key="6">
    <source>
        <dbReference type="ARBA" id="ARBA00023136"/>
    </source>
</evidence>
<keyword evidence="5 8" id="KW-0732">Signal</keyword>
<reference evidence="10" key="2">
    <citation type="submission" date="2022-10" db="EMBL/GenBank/DDBJ databases">
        <title>Complete genome sequence of Capnocytophaga ochracea KCOM 2812 isolated from actinomycosis lesion.</title>
        <authorList>
            <person name="Kook J.-K."/>
            <person name="Park S.-N."/>
            <person name="Lim Y.K."/>
        </authorList>
    </citation>
    <scope>NUCLEOTIDE SEQUENCE</scope>
    <source>
        <strain evidence="10">KCOM 28121</strain>
    </source>
</reference>
<evidence type="ECO:0000256" key="1">
    <source>
        <dbReference type="ARBA" id="ARBA00004571"/>
    </source>
</evidence>
<protein>
    <submittedName>
        <fullName evidence="9 10">Outer membrane protein transport protein</fullName>
    </submittedName>
</protein>
<dbReference type="GO" id="GO:0009279">
    <property type="term" value="C:cell outer membrane"/>
    <property type="evidence" value="ECO:0007669"/>
    <property type="project" value="UniProtKB-SubCell"/>
</dbReference>
<comment type="subcellular location">
    <subcellularLocation>
        <location evidence="1">Cell outer membrane</location>
        <topology evidence="1">Multi-pass membrane protein</topology>
    </subcellularLocation>
</comment>
<dbReference type="PANTHER" id="PTHR35093">
    <property type="entry name" value="OUTER MEMBRANE PROTEIN NMB0088-RELATED"/>
    <property type="match status" value="1"/>
</dbReference>
<dbReference type="Pfam" id="PF03349">
    <property type="entry name" value="Toluene_X"/>
    <property type="match status" value="1"/>
</dbReference>
<evidence type="ECO:0000256" key="4">
    <source>
        <dbReference type="ARBA" id="ARBA00022692"/>
    </source>
</evidence>
<keyword evidence="3" id="KW-1134">Transmembrane beta strand</keyword>
<organism evidence="9 11">
    <name type="scientific">Capnocytophaga ochracea</name>
    <dbReference type="NCBI Taxonomy" id="1018"/>
    <lineage>
        <taxon>Bacteria</taxon>
        <taxon>Pseudomonadati</taxon>
        <taxon>Bacteroidota</taxon>
        <taxon>Flavobacteriia</taxon>
        <taxon>Flavobacteriales</taxon>
        <taxon>Flavobacteriaceae</taxon>
        <taxon>Capnocytophaga</taxon>
    </lineage>
</organism>
<reference evidence="9 11" key="1">
    <citation type="submission" date="2018-06" db="EMBL/GenBank/DDBJ databases">
        <authorList>
            <consortium name="Pathogen Informatics"/>
            <person name="Doyle S."/>
        </authorList>
    </citation>
    <scope>NUCLEOTIDE SEQUENCE [LARGE SCALE GENOMIC DNA]</scope>
    <source>
        <strain evidence="9 11">NCTC11545</strain>
    </source>
</reference>
<gene>
    <name evidence="9" type="ORF">NCTC11545_02065</name>
    <name evidence="10" type="ORF">OL231_03275</name>
</gene>
<dbReference type="PANTHER" id="PTHR35093:SF8">
    <property type="entry name" value="OUTER MEMBRANE PROTEIN NMB0088-RELATED"/>
    <property type="match status" value="1"/>
</dbReference>
<evidence type="ECO:0000313" key="11">
    <source>
        <dbReference type="Proteomes" id="UP000250169"/>
    </source>
</evidence>
<dbReference type="Gene3D" id="2.40.160.60">
    <property type="entry name" value="Outer membrane protein transport protein (OMPP1/FadL/TodX)"/>
    <property type="match status" value="1"/>
</dbReference>
<dbReference type="OMA" id="YQSPTWY"/>
<evidence type="ECO:0000256" key="2">
    <source>
        <dbReference type="ARBA" id="ARBA00008163"/>
    </source>
</evidence>
<evidence type="ECO:0000313" key="9">
    <source>
        <dbReference type="EMBL" id="SQA94866.1"/>
    </source>
</evidence>
<dbReference type="GeneID" id="29675107"/>
<dbReference type="Proteomes" id="UP000250169">
    <property type="component" value="Unassembled WGS sequence"/>
</dbReference>
<keyword evidence="6" id="KW-0472">Membrane</keyword>
<dbReference type="InterPro" id="IPR005017">
    <property type="entry name" value="OMPP1/FadL/TodX"/>
</dbReference>
<evidence type="ECO:0000256" key="7">
    <source>
        <dbReference type="ARBA" id="ARBA00023237"/>
    </source>
</evidence>
<evidence type="ECO:0000256" key="3">
    <source>
        <dbReference type="ARBA" id="ARBA00022452"/>
    </source>
</evidence>
<name>A0A2X2SP28_CAPOC</name>